<dbReference type="PRINTS" id="PR00385">
    <property type="entry name" value="P450"/>
</dbReference>
<dbReference type="PRINTS" id="PR00463">
    <property type="entry name" value="EP450I"/>
</dbReference>
<keyword evidence="10" id="KW-1185">Reference proteome</keyword>
<name>A0A9P6BX83_9AGAR</name>
<dbReference type="GO" id="GO:0016705">
    <property type="term" value="F:oxidoreductase activity, acting on paired donors, with incorporation or reduction of molecular oxygen"/>
    <property type="evidence" value="ECO:0007669"/>
    <property type="project" value="InterPro"/>
</dbReference>
<dbReference type="PANTHER" id="PTHR24305:SF187">
    <property type="entry name" value="P450, PUTATIVE (EUROFUNG)-RELATED"/>
    <property type="match status" value="1"/>
</dbReference>
<evidence type="ECO:0000313" key="9">
    <source>
        <dbReference type="EMBL" id="KAF9443751.1"/>
    </source>
</evidence>
<reference evidence="9" key="1">
    <citation type="submission" date="2020-11" db="EMBL/GenBank/DDBJ databases">
        <authorList>
            <consortium name="DOE Joint Genome Institute"/>
            <person name="Ahrendt S."/>
            <person name="Riley R."/>
            <person name="Andreopoulos W."/>
            <person name="Labutti K."/>
            <person name="Pangilinan J."/>
            <person name="Ruiz-Duenas F.J."/>
            <person name="Barrasa J.M."/>
            <person name="Sanchez-Garcia M."/>
            <person name="Camarero S."/>
            <person name="Miyauchi S."/>
            <person name="Serrano A."/>
            <person name="Linde D."/>
            <person name="Babiker R."/>
            <person name="Drula E."/>
            <person name="Ayuso-Fernandez I."/>
            <person name="Pacheco R."/>
            <person name="Padilla G."/>
            <person name="Ferreira P."/>
            <person name="Barriuso J."/>
            <person name="Kellner H."/>
            <person name="Castanera R."/>
            <person name="Alfaro M."/>
            <person name="Ramirez L."/>
            <person name="Pisabarro A.G."/>
            <person name="Kuo A."/>
            <person name="Tritt A."/>
            <person name="Lipzen A."/>
            <person name="He G."/>
            <person name="Yan M."/>
            <person name="Ng V."/>
            <person name="Cullen D."/>
            <person name="Martin F."/>
            <person name="Rosso M.-N."/>
            <person name="Henrissat B."/>
            <person name="Hibbett D."/>
            <person name="Martinez A.T."/>
            <person name="Grigoriev I.V."/>
        </authorList>
    </citation>
    <scope>NUCLEOTIDE SEQUENCE</scope>
    <source>
        <strain evidence="9">MF-IS2</strain>
    </source>
</reference>
<evidence type="ECO:0000313" key="10">
    <source>
        <dbReference type="Proteomes" id="UP000807342"/>
    </source>
</evidence>
<evidence type="ECO:0000256" key="3">
    <source>
        <dbReference type="ARBA" id="ARBA00010617"/>
    </source>
</evidence>
<gene>
    <name evidence="9" type="ORF">P691DRAFT_737441</name>
</gene>
<keyword evidence="4 8" id="KW-0479">Metal-binding</keyword>
<dbReference type="InterPro" id="IPR050121">
    <property type="entry name" value="Cytochrome_P450_monoxygenase"/>
</dbReference>
<evidence type="ECO:0000256" key="1">
    <source>
        <dbReference type="ARBA" id="ARBA00001971"/>
    </source>
</evidence>
<keyword evidence="5" id="KW-0560">Oxidoreductase</keyword>
<dbReference type="EMBL" id="MU151438">
    <property type="protein sequence ID" value="KAF9443751.1"/>
    <property type="molecule type" value="Genomic_DNA"/>
</dbReference>
<dbReference type="Proteomes" id="UP000807342">
    <property type="component" value="Unassembled WGS sequence"/>
</dbReference>
<evidence type="ECO:0000256" key="5">
    <source>
        <dbReference type="ARBA" id="ARBA00023002"/>
    </source>
</evidence>
<dbReference type="GO" id="GO:0004497">
    <property type="term" value="F:monooxygenase activity"/>
    <property type="evidence" value="ECO:0007669"/>
    <property type="project" value="UniProtKB-KW"/>
</dbReference>
<dbReference type="OrthoDB" id="6692864at2759"/>
<evidence type="ECO:0000256" key="6">
    <source>
        <dbReference type="ARBA" id="ARBA00023004"/>
    </source>
</evidence>
<proteinExistence type="inferred from homology"/>
<protein>
    <submittedName>
        <fullName evidence="9">Cytochrome P450</fullName>
    </submittedName>
</protein>
<evidence type="ECO:0000256" key="7">
    <source>
        <dbReference type="ARBA" id="ARBA00023033"/>
    </source>
</evidence>
<dbReference type="AlphaFoldDB" id="A0A9P6BX83"/>
<evidence type="ECO:0000256" key="4">
    <source>
        <dbReference type="ARBA" id="ARBA00022723"/>
    </source>
</evidence>
<comment type="cofactor">
    <cofactor evidence="1 8">
        <name>heme</name>
        <dbReference type="ChEBI" id="CHEBI:30413"/>
    </cofactor>
</comment>
<dbReference type="SUPFAM" id="SSF48264">
    <property type="entry name" value="Cytochrome P450"/>
    <property type="match status" value="1"/>
</dbReference>
<keyword evidence="6 8" id="KW-0408">Iron</keyword>
<dbReference type="Pfam" id="PF00067">
    <property type="entry name" value="p450"/>
    <property type="match status" value="1"/>
</dbReference>
<comment type="similarity">
    <text evidence="3">Belongs to the cytochrome P450 family.</text>
</comment>
<accession>A0A9P6BX83</accession>
<feature type="binding site" description="axial binding residue" evidence="8">
    <location>
        <position position="499"/>
    </location>
    <ligand>
        <name>heme</name>
        <dbReference type="ChEBI" id="CHEBI:30413"/>
    </ligand>
    <ligandPart>
        <name>Fe</name>
        <dbReference type="ChEBI" id="CHEBI:18248"/>
    </ligandPart>
</feature>
<dbReference type="PANTHER" id="PTHR24305">
    <property type="entry name" value="CYTOCHROME P450"/>
    <property type="match status" value="1"/>
</dbReference>
<dbReference type="InterPro" id="IPR001128">
    <property type="entry name" value="Cyt_P450"/>
</dbReference>
<dbReference type="InterPro" id="IPR036396">
    <property type="entry name" value="Cyt_P450_sf"/>
</dbReference>
<dbReference type="Gene3D" id="1.10.630.10">
    <property type="entry name" value="Cytochrome P450"/>
    <property type="match status" value="1"/>
</dbReference>
<keyword evidence="8" id="KW-0349">Heme</keyword>
<dbReference type="InterPro" id="IPR002401">
    <property type="entry name" value="Cyt_P450_E_grp-I"/>
</dbReference>
<sequence length="556" mass="63267">MGCFPLDMLPATIAGIIVHVSFKRDERVTQLSRLFLLLAVVPCSVNFLFADPSRSLLYGLSRTFLVFNSTLASSIVLYRLSPWHPLARYPGPTLCKMSKLYWALTTRSGQQYKLLAALHEQYGEIVRIGPNEVSIANAACIEPLMGPSGLSKGQFWEGRAPESAPVKTLVGLRNKKEHTRRRKPWIRALSPMSIRYYESFLISRASQMVELLMERASGPIDLSQWLSHFSFDVMSDLVFGEGPEMMKNGDRENIWHLLDSSQSTLFFFGLVPWVGKLMFRASYFLPILPSFQRYRDYAVNRVMKRRKRGSPHKDLFYHLIDEDSVLEDKPTLFEVLSDSSLAIIAGADTITSALVSAFYFMMRYPKVCKRVQRDVDSLGDDFLNTQKQAQLQYVNAVISETLRLWPPVLSGSQREVKKGTGNAVIGPYILPEGTAASISFALVHKDPRNFAPYPEAFIPERWLPEDQRGKLEPAIFADKDAYRLNQNAFLTFSYGPANCIGKQLAWVEMRMVICLLTRQFDFEFAPGYDPSQFERDIRDYYIMVKGALPTVLSPRH</sequence>
<organism evidence="9 10">
    <name type="scientific">Macrolepiota fuliginosa MF-IS2</name>
    <dbReference type="NCBI Taxonomy" id="1400762"/>
    <lineage>
        <taxon>Eukaryota</taxon>
        <taxon>Fungi</taxon>
        <taxon>Dikarya</taxon>
        <taxon>Basidiomycota</taxon>
        <taxon>Agaricomycotina</taxon>
        <taxon>Agaricomycetes</taxon>
        <taxon>Agaricomycetidae</taxon>
        <taxon>Agaricales</taxon>
        <taxon>Agaricineae</taxon>
        <taxon>Agaricaceae</taxon>
        <taxon>Macrolepiota</taxon>
    </lineage>
</organism>
<comment type="pathway">
    <text evidence="2">Secondary metabolite biosynthesis.</text>
</comment>
<dbReference type="GO" id="GO:0005506">
    <property type="term" value="F:iron ion binding"/>
    <property type="evidence" value="ECO:0007669"/>
    <property type="project" value="InterPro"/>
</dbReference>
<evidence type="ECO:0000256" key="2">
    <source>
        <dbReference type="ARBA" id="ARBA00005179"/>
    </source>
</evidence>
<keyword evidence="7" id="KW-0503">Monooxygenase</keyword>
<evidence type="ECO:0000256" key="8">
    <source>
        <dbReference type="PIRSR" id="PIRSR602401-1"/>
    </source>
</evidence>
<comment type="caution">
    <text evidence="9">The sequence shown here is derived from an EMBL/GenBank/DDBJ whole genome shotgun (WGS) entry which is preliminary data.</text>
</comment>
<dbReference type="GO" id="GO:0020037">
    <property type="term" value="F:heme binding"/>
    <property type="evidence" value="ECO:0007669"/>
    <property type="project" value="InterPro"/>
</dbReference>